<gene>
    <name evidence="1" type="ORF">EHQ10_16225</name>
</gene>
<keyword evidence="2" id="KW-1185">Reference proteome</keyword>
<dbReference type="EMBL" id="RQFD01000016">
    <property type="protein sequence ID" value="TGK46894.1"/>
    <property type="molecule type" value="Genomic_DNA"/>
</dbReference>
<comment type="caution">
    <text evidence="1">The sequence shown here is derived from an EMBL/GenBank/DDBJ whole genome shotgun (WGS) entry which is preliminary data.</text>
</comment>
<accession>A0ABY2L256</accession>
<dbReference type="PROSITE" id="PS51257">
    <property type="entry name" value="PROKAR_LIPOPROTEIN"/>
    <property type="match status" value="1"/>
</dbReference>
<name>A0ABY2L256_9LEPT</name>
<reference evidence="2" key="1">
    <citation type="journal article" date="2019" name="PLoS Negl. Trop. Dis.">
        <title>Revisiting the worldwide diversity of Leptospira species in the environment.</title>
        <authorList>
            <person name="Vincent A.T."/>
            <person name="Schiettekatte O."/>
            <person name="Bourhy P."/>
            <person name="Veyrier F.J."/>
            <person name="Picardeau M."/>
        </authorList>
    </citation>
    <scope>NUCLEOTIDE SEQUENCE [LARGE SCALE GENOMIC DNA]</scope>
    <source>
        <strain evidence="2">201800295</strain>
    </source>
</reference>
<sequence length="173" mass="20394">MKFLLFVVILFSVSCSLFRETVGYQKFSIPSGKTILLVPTVSSFYSDQHTHEKEIVLQITEELERYGFLVIQRDTLHEFKTFPLLNDHLVQFESNLSPTSGLNESKLTYWYGIASGLDIPIVVFIRFPHLEKTNVIFVRLMWTHLQKKQTERFDWEWKFNSPLPFLRLMEGDL</sequence>
<evidence type="ECO:0000313" key="1">
    <source>
        <dbReference type="EMBL" id="TGK46894.1"/>
    </source>
</evidence>
<dbReference type="RefSeq" id="WP_135754695.1">
    <property type="nucleotide sequence ID" value="NZ_RQFD01000016.1"/>
</dbReference>
<protein>
    <recommendedName>
        <fullName evidence="3">Lipoprotein</fullName>
    </recommendedName>
</protein>
<dbReference type="Proteomes" id="UP000297617">
    <property type="component" value="Unassembled WGS sequence"/>
</dbReference>
<evidence type="ECO:0008006" key="3">
    <source>
        <dbReference type="Google" id="ProtNLM"/>
    </source>
</evidence>
<proteinExistence type="predicted"/>
<evidence type="ECO:0000313" key="2">
    <source>
        <dbReference type="Proteomes" id="UP000297617"/>
    </source>
</evidence>
<organism evidence="1 2">
    <name type="scientific">Leptospira bouyouniensis</name>
    <dbReference type="NCBI Taxonomy" id="2484911"/>
    <lineage>
        <taxon>Bacteria</taxon>
        <taxon>Pseudomonadati</taxon>
        <taxon>Spirochaetota</taxon>
        <taxon>Spirochaetia</taxon>
        <taxon>Leptospirales</taxon>
        <taxon>Leptospiraceae</taxon>
        <taxon>Leptospira</taxon>
    </lineage>
</organism>